<gene>
    <name evidence="1" type="ORF">P245_15715</name>
</gene>
<protein>
    <submittedName>
        <fullName evidence="1">Uncharacterized protein</fullName>
    </submittedName>
</protein>
<dbReference type="AlphaFoldDB" id="A0A0E3BEN9"/>
<evidence type="ECO:0000313" key="2">
    <source>
        <dbReference type="Proteomes" id="UP000029567"/>
    </source>
</evidence>
<accession>A0A0E3BEN9</accession>
<organism evidence="1 2">
    <name type="scientific">Comamonas thiooxydans</name>
    <dbReference type="NCBI Taxonomy" id="363952"/>
    <lineage>
        <taxon>Bacteria</taxon>
        <taxon>Pseudomonadati</taxon>
        <taxon>Pseudomonadota</taxon>
        <taxon>Betaproteobacteria</taxon>
        <taxon>Burkholderiales</taxon>
        <taxon>Comamonadaceae</taxon>
        <taxon>Comamonas</taxon>
    </lineage>
</organism>
<reference evidence="1 2" key="1">
    <citation type="submission" date="2013-09" db="EMBL/GenBank/DDBJ databases">
        <title>High correlation between genotypes and phenotypes of environmental bacteria Comamonas testosteroni strains.</title>
        <authorList>
            <person name="Liu L."/>
            <person name="Zhu W."/>
            <person name="Xia X."/>
            <person name="Xu B."/>
            <person name="Luo M."/>
            <person name="Wang G."/>
        </authorList>
    </citation>
    <scope>NUCLEOTIDE SEQUENCE [LARGE SCALE GENOMIC DNA]</scope>
    <source>
        <strain evidence="1 2">JL14</strain>
    </source>
</reference>
<dbReference type="EMBL" id="AWTN01000095">
    <property type="protein sequence ID" value="KGG90873.1"/>
    <property type="molecule type" value="Genomic_DNA"/>
</dbReference>
<comment type="caution">
    <text evidence="1">The sequence shown here is derived from an EMBL/GenBank/DDBJ whole genome shotgun (WGS) entry which is preliminary data.</text>
</comment>
<sequence>MQTLLAARSAQAVLASVGQLSAVAQLLSVM</sequence>
<proteinExistence type="predicted"/>
<name>A0A0E3BEN9_9BURK</name>
<dbReference type="Proteomes" id="UP000029567">
    <property type="component" value="Unassembled WGS sequence"/>
</dbReference>
<evidence type="ECO:0000313" key="1">
    <source>
        <dbReference type="EMBL" id="KGG90873.1"/>
    </source>
</evidence>